<keyword evidence="5 9" id="KW-1133">Transmembrane helix</keyword>
<evidence type="ECO:0000256" key="8">
    <source>
        <dbReference type="SAM" id="MobiDB-lite"/>
    </source>
</evidence>
<dbReference type="Pfam" id="PF07714">
    <property type="entry name" value="PK_Tyr_Ser-Thr"/>
    <property type="match status" value="1"/>
</dbReference>
<feature type="compositionally biased region" description="Gly residues" evidence="8">
    <location>
        <begin position="508"/>
        <end position="517"/>
    </location>
</feature>
<keyword evidence="3" id="KW-0547">Nucleotide-binding</keyword>
<proteinExistence type="predicted"/>
<keyword evidence="6 9" id="KW-0472">Membrane</keyword>
<evidence type="ECO:0000259" key="11">
    <source>
        <dbReference type="PROSITE" id="PS50011"/>
    </source>
</evidence>
<dbReference type="Gene3D" id="2.60.120.260">
    <property type="entry name" value="Galactose-binding domain-like"/>
    <property type="match status" value="1"/>
</dbReference>
<evidence type="ECO:0000256" key="2">
    <source>
        <dbReference type="ARBA" id="ARBA00022692"/>
    </source>
</evidence>
<dbReference type="InterPro" id="IPR020635">
    <property type="entry name" value="Tyr_kinase_cat_dom"/>
</dbReference>
<evidence type="ECO:0000256" key="1">
    <source>
        <dbReference type="ARBA" id="ARBA00004479"/>
    </source>
</evidence>
<dbReference type="PANTHER" id="PTHR46877">
    <property type="entry name" value="EPH RECEPTOR A5"/>
    <property type="match status" value="1"/>
</dbReference>
<dbReference type="InterPro" id="IPR011641">
    <property type="entry name" value="Tyr-kin_ephrin_A/B_rcpt-like"/>
</dbReference>
<name>A0ABR4Q1T4_9CEST</name>
<keyword evidence="14" id="KW-1185">Reference proteome</keyword>
<dbReference type="InterPro" id="IPR001245">
    <property type="entry name" value="Ser-Thr/Tyr_kinase_cat_dom"/>
</dbReference>
<dbReference type="InterPro" id="IPR001090">
    <property type="entry name" value="Ephrin_rcpt_lig-bd_dom"/>
</dbReference>
<dbReference type="InterPro" id="IPR050449">
    <property type="entry name" value="Ephrin_rcpt_TKs"/>
</dbReference>
<dbReference type="Pfam" id="PF01404">
    <property type="entry name" value="Ephrin_lbd"/>
    <property type="match status" value="1"/>
</dbReference>
<evidence type="ECO:0000256" key="3">
    <source>
        <dbReference type="ARBA" id="ARBA00022741"/>
    </source>
</evidence>
<dbReference type="SMART" id="SM00615">
    <property type="entry name" value="EPH_lbd"/>
    <property type="match status" value="1"/>
</dbReference>
<feature type="signal peptide" evidence="10">
    <location>
        <begin position="1"/>
        <end position="17"/>
    </location>
</feature>
<dbReference type="InterPro" id="IPR008979">
    <property type="entry name" value="Galactose-bd-like_sf"/>
</dbReference>
<keyword evidence="7 13" id="KW-0675">Receptor</keyword>
<dbReference type="CDD" id="cd00063">
    <property type="entry name" value="FN3"/>
    <property type="match status" value="1"/>
</dbReference>
<dbReference type="Pfam" id="PF07699">
    <property type="entry name" value="Ephrin_rec_like"/>
    <property type="match status" value="1"/>
</dbReference>
<dbReference type="SUPFAM" id="SSF57184">
    <property type="entry name" value="Growth factor receptor domain"/>
    <property type="match status" value="1"/>
</dbReference>
<evidence type="ECO:0000256" key="5">
    <source>
        <dbReference type="ARBA" id="ARBA00022989"/>
    </source>
</evidence>
<evidence type="ECO:0000256" key="6">
    <source>
        <dbReference type="ARBA" id="ARBA00023136"/>
    </source>
</evidence>
<dbReference type="PANTHER" id="PTHR46877:SF14">
    <property type="entry name" value="RECEPTOR PROTEIN-TYROSINE KINASE"/>
    <property type="match status" value="1"/>
</dbReference>
<feature type="domain" description="Protein kinase" evidence="11">
    <location>
        <begin position="611"/>
        <end position="950"/>
    </location>
</feature>
<feature type="transmembrane region" description="Helical" evidence="9">
    <location>
        <begin position="531"/>
        <end position="555"/>
    </location>
</feature>
<evidence type="ECO:0000256" key="4">
    <source>
        <dbReference type="ARBA" id="ARBA00022840"/>
    </source>
</evidence>
<dbReference type="Gene3D" id="2.10.50.10">
    <property type="entry name" value="Tumor Necrosis Factor Receptor, subunit A, domain 2"/>
    <property type="match status" value="1"/>
</dbReference>
<evidence type="ECO:0000313" key="13">
    <source>
        <dbReference type="EMBL" id="KAL5103641.1"/>
    </source>
</evidence>
<evidence type="ECO:0000256" key="9">
    <source>
        <dbReference type="SAM" id="Phobius"/>
    </source>
</evidence>
<accession>A0ABR4Q1T4</accession>
<dbReference type="InterPro" id="IPR003961">
    <property type="entry name" value="FN3_dom"/>
</dbReference>
<evidence type="ECO:0000256" key="10">
    <source>
        <dbReference type="SAM" id="SignalP"/>
    </source>
</evidence>
<evidence type="ECO:0000259" key="12">
    <source>
        <dbReference type="PROSITE" id="PS51550"/>
    </source>
</evidence>
<dbReference type="InterPro" id="IPR011009">
    <property type="entry name" value="Kinase-like_dom_sf"/>
</dbReference>
<feature type="chain" id="PRO_5046382327" evidence="10">
    <location>
        <begin position="18"/>
        <end position="1014"/>
    </location>
</feature>
<keyword evidence="2 9" id="KW-0812">Transmembrane</keyword>
<dbReference type="InterPro" id="IPR000719">
    <property type="entry name" value="Prot_kinase_dom"/>
</dbReference>
<dbReference type="PROSITE" id="PS51550">
    <property type="entry name" value="EPH_LBD"/>
    <property type="match status" value="1"/>
</dbReference>
<sequence>MILAYGIALVCTIFTEAAHSRLFPPRPNEVVLLDSRESGWECWTKNTASDIGFPFKKAMQIWTRLSDLIEVLRWRQQSRPGAGYSVYGLCESSSTTERDEFWLFGPLIPLGQALSVHVQVNFMLRSCADREIVDGRGGTCRENFDVFLQQEALRSDMDVTEVPRTDSFKKLATISSDRKWSSTYPSEDTAVTSWLIRFRPQIEQKSVTTHSSNGWMRLAIRDQGACLMLDRIRIYYLTCPAWQVSFMSLPETPAGHDAEVREAQGHCVSGAEPILINESNFIDDPPLMNQSKGLKPSFCKANGQWHILKDNICECLPGFEASIEENMCTRCPLGTYKALSGPGFCRPCPPNSISEASIGSKRCVCSHPLFVWHVLPNTGSGVCSPKLPRVSDIEIVEKSAERIIISWRAPVGAAVPIFVVISCLNCQKDEAVYVPGNVLTGNRVTILGLQVDRTYTFSFRSCLQRDAIPDSCDVRAVHVTVKQGQHPSVKKTLQRDHLRQNVTDFSDGGAGGGAGGGDGDDEEEVDSVVTVFHILLGIAIFVCMALLFIFGTVVLHRYYKVRPHKRLYGLVNNAEPPVSELNTTAMEYRNTLFQAGQMVYHHLLTIDPISVEMKKPLSRCNHGETFLGLLKPPPPAENNALPVRKVFLRPALPTAAIKVAEIAASIRHPRVVFCHGILKAVQPHLLVYDFMALGRLDKFLVSEIERFEGSVKHRKSQSWSRSPLLSTKIVFHMLHQIASAFAFLVSLSIDNLRLDSSSVLVSSDYSCKVQLKTWPPEVLSKGSGCEIRGVNLGQSLADFMDIKPTSPRSKALIIQDGQHILLPSILKPPIEPLPSKVFEAIIRNLKSSGSEDSSATNSMLMSATAVVQNLGWLQVELLLASVLCQRCMLRDSVTSSSNVSEKVKRILKHLEWARWFGNDFLGCMLSSCVDPETSRRPGLLEVVNHLQNYLTDGDVKSQKGKITAIIHGDGIISLPLITPVEDISSHTTPAKWNNLHLSPSSCAGVNPLYTSDTV</sequence>
<dbReference type="SMART" id="SM01411">
    <property type="entry name" value="Ephrin_rec_like"/>
    <property type="match status" value="1"/>
</dbReference>
<comment type="caution">
    <text evidence="13">The sequence shown here is derived from an EMBL/GenBank/DDBJ whole genome shotgun (WGS) entry which is preliminary data.</text>
</comment>
<reference evidence="13 14" key="1">
    <citation type="journal article" date="2022" name="Front. Cell. Infect. Microbiol.">
        <title>The Genomes of Two Strains of Taenia crassiceps the Animal Model for the Study of Human Cysticercosis.</title>
        <authorList>
            <person name="Bobes R.J."/>
            <person name="Estrada K."/>
            <person name="Rios-Valencia D.G."/>
            <person name="Calderon-Gallegos A."/>
            <person name="de la Torre P."/>
            <person name="Carrero J.C."/>
            <person name="Sanchez-Flores A."/>
            <person name="Laclette J.P."/>
        </authorList>
    </citation>
    <scope>NUCLEOTIDE SEQUENCE [LARGE SCALE GENOMIC DNA]</scope>
    <source>
        <strain evidence="13">WFUcys</strain>
    </source>
</reference>
<evidence type="ECO:0000256" key="7">
    <source>
        <dbReference type="ARBA" id="ARBA00023170"/>
    </source>
</evidence>
<comment type="subcellular location">
    <subcellularLocation>
        <location evidence="1">Membrane</location>
        <topology evidence="1">Single-pass type I membrane protein</topology>
    </subcellularLocation>
</comment>
<dbReference type="Gene3D" id="1.10.510.10">
    <property type="entry name" value="Transferase(Phosphotransferase) domain 1"/>
    <property type="match status" value="1"/>
</dbReference>
<organism evidence="13 14">
    <name type="scientific">Taenia crassiceps</name>
    <dbReference type="NCBI Taxonomy" id="6207"/>
    <lineage>
        <taxon>Eukaryota</taxon>
        <taxon>Metazoa</taxon>
        <taxon>Spiralia</taxon>
        <taxon>Lophotrochozoa</taxon>
        <taxon>Platyhelminthes</taxon>
        <taxon>Cestoda</taxon>
        <taxon>Eucestoda</taxon>
        <taxon>Cyclophyllidea</taxon>
        <taxon>Taeniidae</taxon>
        <taxon>Taenia</taxon>
    </lineage>
</organism>
<keyword evidence="10" id="KW-0732">Signal</keyword>
<feature type="region of interest" description="Disordered" evidence="8">
    <location>
        <begin position="502"/>
        <end position="522"/>
    </location>
</feature>
<dbReference type="EMBL" id="JAKROA010000016">
    <property type="protein sequence ID" value="KAL5103641.1"/>
    <property type="molecule type" value="Genomic_DNA"/>
</dbReference>
<feature type="domain" description="Eph LBD" evidence="12">
    <location>
        <begin position="28"/>
        <end position="244"/>
    </location>
</feature>
<gene>
    <name evidence="13" type="ORF">TcWFU_001240</name>
</gene>
<dbReference type="SUPFAM" id="SSF56112">
    <property type="entry name" value="Protein kinase-like (PK-like)"/>
    <property type="match status" value="1"/>
</dbReference>
<dbReference type="InterPro" id="IPR009030">
    <property type="entry name" value="Growth_fac_rcpt_cys_sf"/>
</dbReference>
<protein>
    <submittedName>
        <fullName evidence="13">Ephrin type-B receptor 4b</fullName>
    </submittedName>
</protein>
<dbReference type="SMART" id="SM00219">
    <property type="entry name" value="TyrKc"/>
    <property type="match status" value="1"/>
</dbReference>
<keyword evidence="4" id="KW-0067">ATP-binding</keyword>
<dbReference type="Gene3D" id="2.60.40.1770">
    <property type="entry name" value="ephrin a2 ectodomain"/>
    <property type="match status" value="1"/>
</dbReference>
<evidence type="ECO:0000313" key="14">
    <source>
        <dbReference type="Proteomes" id="UP001651158"/>
    </source>
</evidence>
<dbReference type="SUPFAM" id="SSF49785">
    <property type="entry name" value="Galactose-binding domain-like"/>
    <property type="match status" value="1"/>
</dbReference>
<dbReference type="PROSITE" id="PS50011">
    <property type="entry name" value="PROTEIN_KINASE_DOM"/>
    <property type="match status" value="1"/>
</dbReference>
<dbReference type="Proteomes" id="UP001651158">
    <property type="component" value="Unassembled WGS sequence"/>
</dbReference>